<evidence type="ECO:0000259" key="7">
    <source>
        <dbReference type="PROSITE" id="PS50850"/>
    </source>
</evidence>
<feature type="transmembrane region" description="Helical" evidence="6">
    <location>
        <begin position="309"/>
        <end position="331"/>
    </location>
</feature>
<dbReference type="Proteomes" id="UP001267290">
    <property type="component" value="Unassembled WGS sequence"/>
</dbReference>
<keyword evidence="2" id="KW-0813">Transport</keyword>
<dbReference type="PROSITE" id="PS00216">
    <property type="entry name" value="SUGAR_TRANSPORT_1"/>
    <property type="match status" value="1"/>
</dbReference>
<dbReference type="PANTHER" id="PTHR43129:SF1">
    <property type="entry name" value="FOSMIDOMYCIN RESISTANCE PROTEIN"/>
    <property type="match status" value="1"/>
</dbReference>
<feature type="transmembrane region" description="Helical" evidence="6">
    <location>
        <begin position="253"/>
        <end position="273"/>
    </location>
</feature>
<keyword evidence="4 6" id="KW-1133">Transmembrane helix</keyword>
<dbReference type="InterPro" id="IPR011701">
    <property type="entry name" value="MFS"/>
</dbReference>
<evidence type="ECO:0000313" key="8">
    <source>
        <dbReference type="EMBL" id="MDR6552523.1"/>
    </source>
</evidence>
<dbReference type="PROSITE" id="PS50850">
    <property type="entry name" value="MFS"/>
    <property type="match status" value="1"/>
</dbReference>
<evidence type="ECO:0000313" key="9">
    <source>
        <dbReference type="Proteomes" id="UP001267290"/>
    </source>
</evidence>
<evidence type="ECO:0000256" key="4">
    <source>
        <dbReference type="ARBA" id="ARBA00022989"/>
    </source>
</evidence>
<dbReference type="CDD" id="cd17478">
    <property type="entry name" value="MFS_FsR"/>
    <property type="match status" value="1"/>
</dbReference>
<comment type="subcellular location">
    <subcellularLocation>
        <location evidence="1">Cell membrane</location>
        <topology evidence="1">Multi-pass membrane protein</topology>
    </subcellularLocation>
</comment>
<feature type="transmembrane region" description="Helical" evidence="6">
    <location>
        <begin position="170"/>
        <end position="188"/>
    </location>
</feature>
<gene>
    <name evidence="8" type="ORF">J2736_003729</name>
</gene>
<feature type="transmembrane region" description="Helical" evidence="6">
    <location>
        <begin position="216"/>
        <end position="233"/>
    </location>
</feature>
<accession>A0ABU1NYE3</accession>
<proteinExistence type="predicted"/>
<sequence>MSAQQNATKSAMFGVLFAISLVHLFNDALQAVIPASFPILKESLQLSFAQLGFITFMLNLTSSVLQPFVGMYTDKYPKPYLLPLSMVASLAGMIALAFAPSYSWILLSVVLVGLGSAVFHPGASRVAHMAAGPRRGLAQSIYQVGGNGGQALAPILALITIYPFGQRGSLWFTLAAAAGCAVLLYITAKYKGQLATGRKKATTAKTSNPSGQRRKIVMAVTLVVLLIFGRSWYGAGITNYFIFYLAEAYHLSASAAQVYIFVYLGAGAVGTFLGGPVADRFGRKTVLFALLISLPFTLILPYAGPMWSYPLLAIIGFIQMSSFSVAVVYVLELIPGRVGTMSGLITGLAFGMGGLGSVALGGLIDATNLSFVIKLTSFLPLLGLLTLALPSDRKFAKEA</sequence>
<feature type="domain" description="Major facilitator superfamily (MFS) profile" evidence="7">
    <location>
        <begin position="15"/>
        <end position="394"/>
    </location>
</feature>
<feature type="transmembrane region" description="Helical" evidence="6">
    <location>
        <begin position="144"/>
        <end position="164"/>
    </location>
</feature>
<feature type="transmembrane region" description="Helical" evidence="6">
    <location>
        <begin position="46"/>
        <end position="68"/>
    </location>
</feature>
<evidence type="ECO:0000256" key="5">
    <source>
        <dbReference type="ARBA" id="ARBA00023136"/>
    </source>
</evidence>
<organism evidence="8 9">
    <name type="scientific">Paenibacillus qinlingensis</name>
    <dbReference type="NCBI Taxonomy" id="1837343"/>
    <lineage>
        <taxon>Bacteria</taxon>
        <taxon>Bacillati</taxon>
        <taxon>Bacillota</taxon>
        <taxon>Bacilli</taxon>
        <taxon>Bacillales</taxon>
        <taxon>Paenibacillaceae</taxon>
        <taxon>Paenibacillus</taxon>
    </lineage>
</organism>
<feature type="transmembrane region" description="Helical" evidence="6">
    <location>
        <begin position="285"/>
        <end position="303"/>
    </location>
</feature>
<feature type="transmembrane region" description="Helical" evidence="6">
    <location>
        <begin position="343"/>
        <end position="364"/>
    </location>
</feature>
<feature type="transmembrane region" description="Helical" evidence="6">
    <location>
        <begin position="104"/>
        <end position="123"/>
    </location>
</feature>
<reference evidence="8 9" key="1">
    <citation type="submission" date="2023-07" db="EMBL/GenBank/DDBJ databases">
        <title>Sorghum-associated microbial communities from plants grown in Nebraska, USA.</title>
        <authorList>
            <person name="Schachtman D."/>
        </authorList>
    </citation>
    <scope>NUCLEOTIDE SEQUENCE [LARGE SCALE GENOMIC DNA]</scope>
    <source>
        <strain evidence="8 9">CC258</strain>
    </source>
</reference>
<protein>
    <submittedName>
        <fullName evidence="8">FSR family fosmidomycin resistance protein-like MFS transporter</fullName>
    </submittedName>
</protein>
<evidence type="ECO:0000256" key="2">
    <source>
        <dbReference type="ARBA" id="ARBA00022448"/>
    </source>
</evidence>
<feature type="transmembrane region" description="Helical" evidence="6">
    <location>
        <begin position="80"/>
        <end position="98"/>
    </location>
</feature>
<feature type="transmembrane region" description="Helical" evidence="6">
    <location>
        <begin position="370"/>
        <end position="389"/>
    </location>
</feature>
<dbReference type="EMBL" id="JAVDSB010000006">
    <property type="protein sequence ID" value="MDR6552523.1"/>
    <property type="molecule type" value="Genomic_DNA"/>
</dbReference>
<dbReference type="Gene3D" id="1.20.1250.20">
    <property type="entry name" value="MFS general substrate transporter like domains"/>
    <property type="match status" value="2"/>
</dbReference>
<evidence type="ECO:0000256" key="3">
    <source>
        <dbReference type="ARBA" id="ARBA00022692"/>
    </source>
</evidence>
<name>A0ABU1NYE3_9BACL</name>
<comment type="caution">
    <text evidence="8">The sequence shown here is derived from an EMBL/GenBank/DDBJ whole genome shotgun (WGS) entry which is preliminary data.</text>
</comment>
<dbReference type="InterPro" id="IPR036259">
    <property type="entry name" value="MFS_trans_sf"/>
</dbReference>
<dbReference type="InterPro" id="IPR020846">
    <property type="entry name" value="MFS_dom"/>
</dbReference>
<keyword evidence="5 6" id="KW-0472">Membrane</keyword>
<dbReference type="InterPro" id="IPR005829">
    <property type="entry name" value="Sugar_transporter_CS"/>
</dbReference>
<keyword evidence="9" id="KW-1185">Reference proteome</keyword>
<dbReference type="Pfam" id="PF07690">
    <property type="entry name" value="MFS_1"/>
    <property type="match status" value="1"/>
</dbReference>
<keyword evidence="3 6" id="KW-0812">Transmembrane</keyword>
<evidence type="ECO:0000256" key="1">
    <source>
        <dbReference type="ARBA" id="ARBA00004651"/>
    </source>
</evidence>
<dbReference type="PANTHER" id="PTHR43129">
    <property type="entry name" value="FOSMIDOMYCIN RESISTANCE PROTEIN"/>
    <property type="match status" value="1"/>
</dbReference>
<dbReference type="SUPFAM" id="SSF103473">
    <property type="entry name" value="MFS general substrate transporter"/>
    <property type="match status" value="1"/>
</dbReference>
<evidence type="ECO:0000256" key="6">
    <source>
        <dbReference type="SAM" id="Phobius"/>
    </source>
</evidence>
<dbReference type="RefSeq" id="WP_310500039.1">
    <property type="nucleotide sequence ID" value="NZ_JAVDSB010000006.1"/>
</dbReference>